<accession>A0A7S3ZLE2</accession>
<keyword evidence="2" id="KW-0436">Ligase</keyword>
<keyword evidence="6" id="KW-0812">Transmembrane</keyword>
<dbReference type="PANTHER" id="PTHR43272:SF83">
    <property type="entry name" value="ACYL-COA SYNTHETASE LONG-CHAIN, ISOFORM J"/>
    <property type="match status" value="1"/>
</dbReference>
<dbReference type="PANTHER" id="PTHR43272">
    <property type="entry name" value="LONG-CHAIN-FATTY-ACID--COA LIGASE"/>
    <property type="match status" value="1"/>
</dbReference>
<evidence type="ECO:0000313" key="10">
    <source>
        <dbReference type="Proteomes" id="UP000789595"/>
    </source>
</evidence>
<comment type="similarity">
    <text evidence="1">Belongs to the ATP-dependent AMP-binding enzyme family.</text>
</comment>
<dbReference type="Proteomes" id="UP000789595">
    <property type="component" value="Unassembled WGS sequence"/>
</dbReference>
<dbReference type="GO" id="GO:0004467">
    <property type="term" value="F:long-chain fatty acid-CoA ligase activity"/>
    <property type="evidence" value="ECO:0007669"/>
    <property type="project" value="UniProtKB-EC"/>
</dbReference>
<dbReference type="AlphaFoldDB" id="A0A7S3ZLE2"/>
<keyword evidence="4" id="KW-0067">ATP-binding</keyword>
<evidence type="ECO:0000256" key="6">
    <source>
        <dbReference type="SAM" id="Phobius"/>
    </source>
</evidence>
<dbReference type="EMBL" id="HBIW01002789">
    <property type="protein sequence ID" value="CAE0686903.1"/>
    <property type="molecule type" value="Transcribed_RNA"/>
</dbReference>
<keyword evidence="10" id="KW-1185">Reference proteome</keyword>
<evidence type="ECO:0000256" key="1">
    <source>
        <dbReference type="ARBA" id="ARBA00006432"/>
    </source>
</evidence>
<evidence type="ECO:0000256" key="5">
    <source>
        <dbReference type="ARBA" id="ARBA00036813"/>
    </source>
</evidence>
<evidence type="ECO:0000256" key="2">
    <source>
        <dbReference type="ARBA" id="ARBA00022598"/>
    </source>
</evidence>
<evidence type="ECO:0000313" key="8">
    <source>
        <dbReference type="EMBL" id="CAE0686903.1"/>
    </source>
</evidence>
<evidence type="ECO:0000256" key="4">
    <source>
        <dbReference type="ARBA" id="ARBA00022840"/>
    </source>
</evidence>
<evidence type="ECO:0000256" key="3">
    <source>
        <dbReference type="ARBA" id="ARBA00022741"/>
    </source>
</evidence>
<sequence length="811" mass="87562">MSSGKTFKASSTPSLALLLNPLAWFIWILDFAIWVLTFGWVKTIKFYLQPSYSVEVGPAVRRNRAAVDKLFTSPVPEGEGGGAVLTTPKLFAWAAAKYGDEKAMGTRTYLGEYKEAGWRFPKKKFGATTWMSFRELKTKADAFGAALVASRAKGGCAMKPVPKGKNVEDLTGPHTILLFEDTCADWMTCALGALSQSLVVATSYATLGIDAVGEAIKASNITTVVTNRKNVERVAGLKKQCPTLQTIIYTEFHVEPKDQGKPITVPKGLTAIPLEDCFAFEPTKEAAEPTPDQVAVIMYTSGSTGKPKGVLLKHESVLASIAGLLDVLGKAATTGDCYLGYLPQSHILEFCAELTCLALGMHIGYADPRTLTSTGAVRERPDGSINQKPEWPCPPGAIQEFRPTFMAGVPKVWDILKKARRGVLQTSRWRRPPSLLSARTRTRPPSDLISAQAMEDKVAEMSPVKKFIFNVAYVGRATALRQHRDAPLLKALVFKKLAKMLGGKLKATISGGGAISSEVQTFARVAFCAPAVQGYALTETCCSATVQPVDDGNIDGVAGAPLTSIEIRLESCDITDRDGKPYRSTDTSHLGSKCCGRGEVQMRGTPVTAGYFKQPDKTAEVFTEDGWFRSGDVGVWRPDGQLQIVDRLKNLIKLKGGEYIAIESMEKEYSTSSYVSGVNGGLMCYGDSDMDRPVAFVVADEKKCCAWADSNGVEYGTFADLCATPEMNKEVLSSLIKAGKSGKLGANEILAGILLLPGTGAKDNETPQFEDPWTPENGALTASNKLQRRVIKQAYGEATGKFEALKAKGIR</sequence>
<protein>
    <recommendedName>
        <fullName evidence="7">AMP-dependent synthetase/ligase domain-containing protein</fullName>
    </recommendedName>
</protein>
<dbReference type="GO" id="GO:0016020">
    <property type="term" value="C:membrane"/>
    <property type="evidence" value="ECO:0007669"/>
    <property type="project" value="TreeGrafter"/>
</dbReference>
<evidence type="ECO:0000313" key="9">
    <source>
        <dbReference type="EMBL" id="CAH0375599.1"/>
    </source>
</evidence>
<dbReference type="EMBL" id="CAKKNE010000005">
    <property type="protein sequence ID" value="CAH0375599.1"/>
    <property type="molecule type" value="Genomic_DNA"/>
</dbReference>
<evidence type="ECO:0000259" key="7">
    <source>
        <dbReference type="Pfam" id="PF00501"/>
    </source>
</evidence>
<dbReference type="InterPro" id="IPR000873">
    <property type="entry name" value="AMP-dep_synth/lig_dom"/>
</dbReference>
<dbReference type="SUPFAM" id="SSF56801">
    <property type="entry name" value="Acetyl-CoA synthetase-like"/>
    <property type="match status" value="1"/>
</dbReference>
<dbReference type="PROSITE" id="PS00455">
    <property type="entry name" value="AMP_BINDING"/>
    <property type="match status" value="1"/>
</dbReference>
<gene>
    <name evidence="8" type="ORF">PCAL00307_LOCUS2337</name>
    <name evidence="9" type="ORF">PECAL_5P01320</name>
</gene>
<dbReference type="InterPro" id="IPR042099">
    <property type="entry name" value="ANL_N_sf"/>
</dbReference>
<reference evidence="9" key="2">
    <citation type="submission" date="2021-11" db="EMBL/GenBank/DDBJ databases">
        <authorList>
            <consortium name="Genoscope - CEA"/>
            <person name="William W."/>
        </authorList>
    </citation>
    <scope>NUCLEOTIDE SEQUENCE</scope>
</reference>
<feature type="transmembrane region" description="Helical" evidence="6">
    <location>
        <begin position="21"/>
        <end position="41"/>
    </location>
</feature>
<dbReference type="GO" id="GO:0005524">
    <property type="term" value="F:ATP binding"/>
    <property type="evidence" value="ECO:0007669"/>
    <property type="project" value="UniProtKB-KW"/>
</dbReference>
<reference evidence="8" key="1">
    <citation type="submission" date="2021-01" db="EMBL/GenBank/DDBJ databases">
        <authorList>
            <person name="Corre E."/>
            <person name="Pelletier E."/>
            <person name="Niang G."/>
            <person name="Scheremetjew M."/>
            <person name="Finn R."/>
            <person name="Kale V."/>
            <person name="Holt S."/>
            <person name="Cochrane G."/>
            <person name="Meng A."/>
            <person name="Brown T."/>
            <person name="Cohen L."/>
        </authorList>
    </citation>
    <scope>NUCLEOTIDE SEQUENCE</scope>
    <source>
        <strain evidence="8">CCMP1756</strain>
    </source>
</reference>
<dbReference type="GO" id="GO:0005783">
    <property type="term" value="C:endoplasmic reticulum"/>
    <property type="evidence" value="ECO:0007669"/>
    <property type="project" value="TreeGrafter"/>
</dbReference>
<keyword evidence="6" id="KW-0472">Membrane</keyword>
<comment type="catalytic activity">
    <reaction evidence="5">
        <text>a long-chain fatty acid + ATP + CoA = a long-chain fatty acyl-CoA + AMP + diphosphate</text>
        <dbReference type="Rhea" id="RHEA:15421"/>
        <dbReference type="ChEBI" id="CHEBI:30616"/>
        <dbReference type="ChEBI" id="CHEBI:33019"/>
        <dbReference type="ChEBI" id="CHEBI:57287"/>
        <dbReference type="ChEBI" id="CHEBI:57560"/>
        <dbReference type="ChEBI" id="CHEBI:83139"/>
        <dbReference type="ChEBI" id="CHEBI:456215"/>
        <dbReference type="EC" id="6.2.1.3"/>
    </reaction>
</comment>
<dbReference type="OrthoDB" id="1700726at2759"/>
<name>A0A7S3ZLE2_9STRA</name>
<organism evidence="8">
    <name type="scientific">Pelagomonas calceolata</name>
    <dbReference type="NCBI Taxonomy" id="35677"/>
    <lineage>
        <taxon>Eukaryota</taxon>
        <taxon>Sar</taxon>
        <taxon>Stramenopiles</taxon>
        <taxon>Ochrophyta</taxon>
        <taxon>Pelagophyceae</taxon>
        <taxon>Pelagomonadales</taxon>
        <taxon>Pelagomonadaceae</taxon>
        <taxon>Pelagomonas</taxon>
    </lineage>
</organism>
<feature type="domain" description="AMP-dependent synthetase/ligase" evidence="7">
    <location>
        <begin position="175"/>
        <end position="612"/>
    </location>
</feature>
<keyword evidence="6" id="KW-1133">Transmembrane helix</keyword>
<keyword evidence="3" id="KW-0547">Nucleotide-binding</keyword>
<dbReference type="Gene3D" id="3.40.50.12780">
    <property type="entry name" value="N-terminal domain of ligase-like"/>
    <property type="match status" value="1"/>
</dbReference>
<dbReference type="InterPro" id="IPR020845">
    <property type="entry name" value="AMP-binding_CS"/>
</dbReference>
<dbReference type="Pfam" id="PF00501">
    <property type="entry name" value="AMP-binding"/>
    <property type="match status" value="1"/>
</dbReference>
<proteinExistence type="inferred from homology"/>